<protein>
    <recommendedName>
        <fullName evidence="3">Transposase</fullName>
    </recommendedName>
</protein>
<dbReference type="AlphaFoldDB" id="A0AAX4L391"/>
<evidence type="ECO:0000313" key="1">
    <source>
        <dbReference type="EMBL" id="WWQ61090.1"/>
    </source>
</evidence>
<proteinExistence type="predicted"/>
<sequence length="156" mass="17954">MLQAPERAVREDSSIEEEIVTVKMKISSSALEPLAEKYIRAKRFVLQWLYEHKTTSLKEVHKALYEVLREKFGLKSKLAQDCYRDAIAVYKSWSKNPKKGRFPILRNVSLWLTPKASYTVDFNTVTAKILGEEVKIVGYPHNLSQYKALHASPLTI</sequence>
<gene>
    <name evidence="1" type="ORF">V6M85_03130</name>
</gene>
<evidence type="ECO:0000313" key="2">
    <source>
        <dbReference type="Proteomes" id="UP001432202"/>
    </source>
</evidence>
<dbReference type="RefSeq" id="WP_338602872.1">
    <property type="nucleotide sequence ID" value="NZ_CP146016.1"/>
</dbReference>
<dbReference type="GeneID" id="89335728"/>
<reference evidence="1 2" key="1">
    <citation type="submission" date="2024-02" db="EMBL/GenBank/DDBJ databases">
        <title>STSV induces naive adaptation in Sulfolobus.</title>
        <authorList>
            <person name="Xiang X."/>
            <person name="Song M."/>
        </authorList>
    </citation>
    <scope>NUCLEOTIDE SEQUENCE [LARGE SCALE GENOMIC DNA]</scope>
    <source>
        <strain evidence="1 2">RT2</strain>
    </source>
</reference>
<name>A0AAX4L391_9CREN</name>
<keyword evidence="2" id="KW-1185">Reference proteome</keyword>
<dbReference type="Proteomes" id="UP001432202">
    <property type="component" value="Chromosome"/>
</dbReference>
<evidence type="ECO:0008006" key="3">
    <source>
        <dbReference type="Google" id="ProtNLM"/>
    </source>
</evidence>
<organism evidence="1 2">
    <name type="scientific">Sulfolobus tengchongensis</name>
    <dbReference type="NCBI Taxonomy" id="207809"/>
    <lineage>
        <taxon>Archaea</taxon>
        <taxon>Thermoproteota</taxon>
        <taxon>Thermoprotei</taxon>
        <taxon>Sulfolobales</taxon>
        <taxon>Sulfolobaceae</taxon>
        <taxon>Sulfolobus</taxon>
    </lineage>
</organism>
<accession>A0AAX4L391</accession>
<dbReference type="EMBL" id="CP146016">
    <property type="protein sequence ID" value="WWQ61090.1"/>
    <property type="molecule type" value="Genomic_DNA"/>
</dbReference>